<keyword evidence="1" id="KW-0812">Transmembrane</keyword>
<comment type="caution">
    <text evidence="2">The sequence shown here is derived from an EMBL/GenBank/DDBJ whole genome shotgun (WGS) entry which is preliminary data.</text>
</comment>
<dbReference type="RefSeq" id="WP_088754349.1">
    <property type="nucleotide sequence ID" value="NZ_NJGV01000005.1"/>
</dbReference>
<organism evidence="2 3">
    <name type="scientific">Herbaspirillum aquaticum</name>
    <dbReference type="NCBI Taxonomy" id="568783"/>
    <lineage>
        <taxon>Bacteria</taxon>
        <taxon>Pseudomonadati</taxon>
        <taxon>Pseudomonadota</taxon>
        <taxon>Betaproteobacteria</taxon>
        <taxon>Burkholderiales</taxon>
        <taxon>Oxalobacteraceae</taxon>
        <taxon>Herbaspirillum</taxon>
    </lineage>
</organism>
<reference evidence="2 3" key="1">
    <citation type="journal article" date="2010" name="Int. J. Syst. Evol. Microbiol.">
        <title>Reclassification of Herbaspirillum putei as a later heterotypic synonym of Herbaspirillum huttiense, with the description of H. huttiense subsp. huttiense subsp. nov. and H. huttiense subsp. putei subsp. nov., comb. nov., and description of Herbaspirillum aquaticum sp. nov.</title>
        <authorList>
            <person name="Dobritsa A.P."/>
            <person name="Reddy M.C."/>
            <person name="Samadpour M."/>
        </authorList>
    </citation>
    <scope>NUCLEOTIDE SEQUENCE [LARGE SCALE GENOMIC DNA]</scope>
    <source>
        <strain evidence="2 3">IEH 4430</strain>
    </source>
</reference>
<sequence length="478" mass="52086">MTTSFQPAGDGTANANANAASATARTGDAHRSALHAVLLRLHFYIGLFVGPFILVAALTGTLYVLTPQIESHLYAAQLYNQSRGEARPLAEQVKAAQAFLGPQARLFAVRPAKAQGWNTRVMFTQPGLGDSESRAIFVDPVSLQVKGDLIVYGTSGVLPLRTTLDYLHRNLMLGDVGRNYSELAASWLWLGALGGVWLWWHARRRRAGSAARSPRPMNARRLHALVGLWIVLGLVFFSATGLTWSRWAGERVSQMRTQLGWITPSVSTQLQAGAPAMSMGEHADHMGAHGMQMPMPQASDPARFDMVQQIARAGGIDAAEIEIRPPRAAQQAWVVREVDRSWPTQVDTVAIDADRMAITSRADFADFPLIAKLIRWGVDAHMGVLFGVANQILMALFGVALTGLIVLGYVMWWRRRPAAGASLAPLSQAVMHLAPLQRLTLAVLALLLGWSLPLMGASLLLFLLVDVIRYSRARRATA</sequence>
<keyword evidence="1" id="KW-1133">Transmembrane helix</keyword>
<evidence type="ECO:0000313" key="3">
    <source>
        <dbReference type="Proteomes" id="UP000214747"/>
    </source>
</evidence>
<dbReference type="PANTHER" id="PTHR34219">
    <property type="entry name" value="IRON-REGULATED INNER MEMBRANE PROTEIN-RELATED"/>
    <property type="match status" value="1"/>
</dbReference>
<dbReference type="EMBL" id="NJGV01000005">
    <property type="protein sequence ID" value="OWY35458.1"/>
    <property type="molecule type" value="Genomic_DNA"/>
</dbReference>
<evidence type="ECO:0000313" key="2">
    <source>
        <dbReference type="EMBL" id="OWY35458.1"/>
    </source>
</evidence>
<keyword evidence="3" id="KW-1185">Reference proteome</keyword>
<feature type="transmembrane region" description="Helical" evidence="1">
    <location>
        <begin position="392"/>
        <end position="411"/>
    </location>
</feature>
<feature type="transmembrane region" description="Helical" evidence="1">
    <location>
        <begin position="41"/>
        <end position="65"/>
    </location>
</feature>
<keyword evidence="1" id="KW-0472">Membrane</keyword>
<dbReference type="PANTHER" id="PTHR34219:SF1">
    <property type="entry name" value="PEPSY DOMAIN-CONTAINING PROTEIN"/>
    <property type="match status" value="1"/>
</dbReference>
<dbReference type="Pfam" id="PF03929">
    <property type="entry name" value="PepSY_TM"/>
    <property type="match status" value="1"/>
</dbReference>
<dbReference type="Proteomes" id="UP000214747">
    <property type="component" value="Unassembled WGS sequence"/>
</dbReference>
<name>A0A225SW60_9BURK</name>
<proteinExistence type="predicted"/>
<feature type="transmembrane region" description="Helical" evidence="1">
    <location>
        <begin position="441"/>
        <end position="465"/>
    </location>
</feature>
<gene>
    <name evidence="2" type="ORF">CEJ45_06460</name>
</gene>
<dbReference type="AlphaFoldDB" id="A0A225SW60"/>
<feature type="transmembrane region" description="Helical" evidence="1">
    <location>
        <begin position="222"/>
        <end position="244"/>
    </location>
</feature>
<protein>
    <recommendedName>
        <fullName evidence="4">PepSY domain-containing protein</fullName>
    </recommendedName>
</protein>
<accession>A0A225SW60</accession>
<evidence type="ECO:0000256" key="1">
    <source>
        <dbReference type="SAM" id="Phobius"/>
    </source>
</evidence>
<evidence type="ECO:0008006" key="4">
    <source>
        <dbReference type="Google" id="ProtNLM"/>
    </source>
</evidence>
<dbReference type="InterPro" id="IPR005625">
    <property type="entry name" value="PepSY-ass_TM"/>
</dbReference>
<feature type="transmembrane region" description="Helical" evidence="1">
    <location>
        <begin position="184"/>
        <end position="202"/>
    </location>
</feature>